<reference evidence="2 3" key="1">
    <citation type="submission" date="2014-03" db="EMBL/GenBank/DDBJ databases">
        <title>complete genome sequence of Flavobacteriaceae bacterium JBKA-6.</title>
        <authorList>
            <person name="Takano T."/>
            <person name="Nakamura Y."/>
            <person name="Takuma S."/>
            <person name="Yasuike M."/>
            <person name="Matsuyama T."/>
            <person name="Sakai T."/>
            <person name="Fujiwara A."/>
            <person name="Kimoto K."/>
            <person name="Fukuda Y."/>
            <person name="Kondo H."/>
            <person name="Hirono I."/>
            <person name="Nakayasu C."/>
        </authorList>
    </citation>
    <scope>NUCLEOTIDE SEQUENCE [LARGE SCALE GENOMIC DNA]</scope>
    <source>
        <strain evidence="2 3">JBKA-6</strain>
    </source>
</reference>
<organism evidence="2 3">
    <name type="scientific">Ichthyobacterium seriolicida</name>
    <dbReference type="NCBI Taxonomy" id="242600"/>
    <lineage>
        <taxon>Bacteria</taxon>
        <taxon>Pseudomonadati</taxon>
        <taxon>Bacteroidota</taxon>
        <taxon>Flavobacteriia</taxon>
        <taxon>Flavobacteriales</taxon>
        <taxon>Ichthyobacteriaceae</taxon>
        <taxon>Ichthyobacterium</taxon>
    </lineage>
</organism>
<dbReference type="KEGG" id="ise:JBKA6_0774"/>
<dbReference type="EMBL" id="AP014564">
    <property type="protein sequence ID" value="BAV94787.1"/>
    <property type="molecule type" value="Genomic_DNA"/>
</dbReference>
<dbReference type="Proteomes" id="UP000243197">
    <property type="component" value="Chromosome"/>
</dbReference>
<sequence>MIIMKNITFFLSIIASISLFSQTFPDKLSYQTLIIDDKENILSDTSVTIQISLITRDALGDMRAVYNEIHRVKTNSVGVASLMIGNGIKPTSFRDVSLIDLNWDIPHKIEVRVDLDNDGEYDIHKESKLLSVPYAIRSYSTSEIDVVDNLSSHNSEVPLSANQGRVLNEGLGRKIDKSKIIDNLNSTDATEVLSAAQGKALKAEINNLGSSLRVDVLDELTSTDASKALSANQGRILLGMIQTKIDKSKIIDNLNSTDATEVLSAAQGKALKTEIGTKLNISDIVNNLTTNDATKALSAAQGKVLKAEIGTKLDISDIVNNLTTNDAAKALSAKQGRILLGMIQTKIDKSKIINNLNSTNVTEVLSAAQGKVLNPHYS</sequence>
<evidence type="ECO:0000256" key="1">
    <source>
        <dbReference type="SAM" id="SignalP"/>
    </source>
</evidence>
<gene>
    <name evidence="2" type="ORF">JBKA6_0774</name>
</gene>
<proteinExistence type="predicted"/>
<accession>A0A1J1EA32</accession>
<name>A0A1J1EA32_9FLAO</name>
<dbReference type="AlphaFoldDB" id="A0A1J1EA32"/>
<keyword evidence="3" id="KW-1185">Reference proteome</keyword>
<evidence type="ECO:0000313" key="2">
    <source>
        <dbReference type="EMBL" id="BAV94787.1"/>
    </source>
</evidence>
<evidence type="ECO:0000313" key="3">
    <source>
        <dbReference type="Proteomes" id="UP000243197"/>
    </source>
</evidence>
<protein>
    <submittedName>
        <fullName evidence="2">Uncharacterized protein</fullName>
    </submittedName>
</protein>
<dbReference type="Pfam" id="PF22337">
    <property type="entry name" value="Phage_fiber_rpt"/>
    <property type="match status" value="7"/>
</dbReference>
<dbReference type="InterPro" id="IPR054500">
    <property type="entry name" value="Phage_fiber_rpt"/>
</dbReference>
<feature type="signal peptide" evidence="1">
    <location>
        <begin position="1"/>
        <end position="21"/>
    </location>
</feature>
<feature type="chain" id="PRO_5009618779" evidence="1">
    <location>
        <begin position="22"/>
        <end position="378"/>
    </location>
</feature>
<keyword evidence="1" id="KW-0732">Signal</keyword>